<protein>
    <submittedName>
        <fullName evidence="2">Uncharacterized protein</fullName>
    </submittedName>
</protein>
<name>A0A426XJ25_ENSVE</name>
<dbReference type="EMBL" id="AMZH03020136">
    <property type="protein sequence ID" value="RRT39486.1"/>
    <property type="molecule type" value="Genomic_DNA"/>
</dbReference>
<evidence type="ECO:0000313" key="3">
    <source>
        <dbReference type="Proteomes" id="UP000287651"/>
    </source>
</evidence>
<feature type="region of interest" description="Disordered" evidence="1">
    <location>
        <begin position="1"/>
        <end position="29"/>
    </location>
</feature>
<evidence type="ECO:0000256" key="1">
    <source>
        <dbReference type="SAM" id="MobiDB-lite"/>
    </source>
</evidence>
<accession>A0A426XJ25</accession>
<dbReference type="Proteomes" id="UP000287651">
    <property type="component" value="Unassembled WGS sequence"/>
</dbReference>
<evidence type="ECO:0000313" key="2">
    <source>
        <dbReference type="EMBL" id="RRT39486.1"/>
    </source>
</evidence>
<reference evidence="2 3" key="1">
    <citation type="journal article" date="2014" name="Agronomy (Basel)">
        <title>A Draft Genome Sequence for Ensete ventricosum, the Drought-Tolerant Tree Against Hunger.</title>
        <authorList>
            <person name="Harrison J."/>
            <person name="Moore K.A."/>
            <person name="Paszkiewicz K."/>
            <person name="Jones T."/>
            <person name="Grant M."/>
            <person name="Ambacheew D."/>
            <person name="Muzemil S."/>
            <person name="Studholme D.J."/>
        </authorList>
    </citation>
    <scope>NUCLEOTIDE SEQUENCE [LARGE SCALE GENOMIC DNA]</scope>
</reference>
<gene>
    <name evidence="2" type="ORF">B296_00028386</name>
</gene>
<organism evidence="2 3">
    <name type="scientific">Ensete ventricosum</name>
    <name type="common">Abyssinian banana</name>
    <name type="synonym">Musa ensete</name>
    <dbReference type="NCBI Taxonomy" id="4639"/>
    <lineage>
        <taxon>Eukaryota</taxon>
        <taxon>Viridiplantae</taxon>
        <taxon>Streptophyta</taxon>
        <taxon>Embryophyta</taxon>
        <taxon>Tracheophyta</taxon>
        <taxon>Spermatophyta</taxon>
        <taxon>Magnoliopsida</taxon>
        <taxon>Liliopsida</taxon>
        <taxon>Zingiberales</taxon>
        <taxon>Musaceae</taxon>
        <taxon>Ensete</taxon>
    </lineage>
</organism>
<proteinExistence type="predicted"/>
<dbReference type="AlphaFoldDB" id="A0A426XJ25"/>
<comment type="caution">
    <text evidence="2">The sequence shown here is derived from an EMBL/GenBank/DDBJ whole genome shotgun (WGS) entry which is preliminary data.</text>
</comment>
<sequence length="104" mass="11344">MTGAIELQPDDRPRSSLGIGPGLDDAMGPHQEFARRFAEGIGKFAGNTPGDRQKKTIGLIARMLEAVGLAGNIVEIRFERSSPMNDWNDLEKKTFSLNAEAMNV</sequence>